<dbReference type="Proteomes" id="UP001174934">
    <property type="component" value="Unassembled WGS sequence"/>
</dbReference>
<evidence type="ECO:0000313" key="2">
    <source>
        <dbReference type="Proteomes" id="UP001174934"/>
    </source>
</evidence>
<organism evidence="1 2">
    <name type="scientific">Bombardia bombarda</name>
    <dbReference type="NCBI Taxonomy" id="252184"/>
    <lineage>
        <taxon>Eukaryota</taxon>
        <taxon>Fungi</taxon>
        <taxon>Dikarya</taxon>
        <taxon>Ascomycota</taxon>
        <taxon>Pezizomycotina</taxon>
        <taxon>Sordariomycetes</taxon>
        <taxon>Sordariomycetidae</taxon>
        <taxon>Sordariales</taxon>
        <taxon>Lasiosphaeriaceae</taxon>
        <taxon>Bombardia</taxon>
    </lineage>
</organism>
<gene>
    <name evidence="1" type="ORF">B0T17DRAFT_505466</name>
</gene>
<dbReference type="AlphaFoldDB" id="A0AA39X8T1"/>
<dbReference type="EMBL" id="JAULSR010000002">
    <property type="protein sequence ID" value="KAK0628845.1"/>
    <property type="molecule type" value="Genomic_DNA"/>
</dbReference>
<sequence length="150" mass="16672">MPFALVLATLSSSSPLVCYKGHNQETPQITLIPNCIKPEEQQHRLAGSNASTHRPWPRGSPLITFGILRSGTPFLCVQAKLALVLVWTPPPRLLPAVWASWSQSRDPTLSDIGQWGMFRAMKQHLDELDGLDERAKRLSGYCREGVEGNK</sequence>
<keyword evidence="2" id="KW-1185">Reference proteome</keyword>
<protein>
    <submittedName>
        <fullName evidence="1">Uncharacterized protein</fullName>
    </submittedName>
</protein>
<name>A0AA39X8T1_9PEZI</name>
<evidence type="ECO:0000313" key="1">
    <source>
        <dbReference type="EMBL" id="KAK0628845.1"/>
    </source>
</evidence>
<reference evidence="1" key="1">
    <citation type="submission" date="2023-06" db="EMBL/GenBank/DDBJ databases">
        <title>Genome-scale phylogeny and comparative genomics of the fungal order Sordariales.</title>
        <authorList>
            <consortium name="Lawrence Berkeley National Laboratory"/>
            <person name="Hensen N."/>
            <person name="Bonometti L."/>
            <person name="Westerberg I."/>
            <person name="Brannstrom I.O."/>
            <person name="Guillou S."/>
            <person name="Cros-Aarteil S."/>
            <person name="Calhoun S."/>
            <person name="Haridas S."/>
            <person name="Kuo A."/>
            <person name="Mondo S."/>
            <person name="Pangilinan J."/>
            <person name="Riley R."/>
            <person name="LaButti K."/>
            <person name="Andreopoulos B."/>
            <person name="Lipzen A."/>
            <person name="Chen C."/>
            <person name="Yanf M."/>
            <person name="Daum C."/>
            <person name="Ng V."/>
            <person name="Clum A."/>
            <person name="Steindorff A."/>
            <person name="Ohm R."/>
            <person name="Martin F."/>
            <person name="Silar P."/>
            <person name="Natvig D."/>
            <person name="Lalanne C."/>
            <person name="Gautier V."/>
            <person name="Ament-velasquez S.L."/>
            <person name="Kruys A."/>
            <person name="Hutchinson M.I."/>
            <person name="Powell A.J."/>
            <person name="Barry K."/>
            <person name="Miller A.N."/>
            <person name="Grigoriev I.V."/>
            <person name="Debuchy R."/>
            <person name="Gladieux P."/>
            <person name="Thoren M.H."/>
            <person name="Johannesson H."/>
        </authorList>
    </citation>
    <scope>NUCLEOTIDE SEQUENCE</scope>
    <source>
        <strain evidence="1">SMH3391-2</strain>
    </source>
</reference>
<proteinExistence type="predicted"/>
<accession>A0AA39X8T1</accession>
<comment type="caution">
    <text evidence="1">The sequence shown here is derived from an EMBL/GenBank/DDBJ whole genome shotgun (WGS) entry which is preliminary data.</text>
</comment>